<feature type="transmembrane region" description="Helical" evidence="1">
    <location>
        <begin position="28"/>
        <end position="48"/>
    </location>
</feature>
<feature type="transmembrane region" description="Helical" evidence="1">
    <location>
        <begin position="126"/>
        <end position="145"/>
    </location>
</feature>
<dbReference type="InterPro" id="IPR027375">
    <property type="entry name" value="DKNYY"/>
</dbReference>
<dbReference type="AlphaFoldDB" id="K2G3Y0"/>
<gene>
    <name evidence="2" type="ORF">ACD_2C00249G0002</name>
</gene>
<comment type="caution">
    <text evidence="2">The sequence shown here is derived from an EMBL/GenBank/DDBJ whole genome shotgun (WGS) entry which is preliminary data.</text>
</comment>
<proteinExistence type="predicted"/>
<feature type="transmembrane region" description="Helical" evidence="1">
    <location>
        <begin position="60"/>
        <end position="78"/>
    </location>
</feature>
<keyword evidence="1" id="KW-1133">Transmembrane helix</keyword>
<keyword evidence="1" id="KW-0812">Transmembrane</keyword>
<accession>K2G3Y0</accession>
<dbReference type="EMBL" id="AMFJ01000249">
    <property type="protein sequence ID" value="EKE29012.1"/>
    <property type="molecule type" value="Genomic_DNA"/>
</dbReference>
<sequence length="295" mass="35331">MFVTINTLLSTLIVGLYFYWKKYWIDGYAFLSLSVLFYSIMWNILFFLSKRRINKWKGITFEFAIFTLMLLIGNWAIYSTMSLICSIECFWIDIVFFDVILLLITSIIFLLRFFLTANNKQKMNGWIITFILLWIYLYSPIKYWYTENFIITRFQNSENYYKDKDYAYCELGISKITLEWADVNTFIALDDTYAKDKNQVYYLCDVIPNANSETFKIFNEAKDYKMRITKIAPEWYNIGTTVNAVYSKDKNQVYFLWNKISWANSETFKSLWNGYAKDDLNNYFEGSINNRCKSK</sequence>
<dbReference type="Pfam" id="PF13644">
    <property type="entry name" value="DKNYY"/>
    <property type="match status" value="1"/>
</dbReference>
<reference evidence="2" key="1">
    <citation type="journal article" date="2012" name="Science">
        <title>Fermentation, hydrogen, and sulfur metabolism in multiple uncultivated bacterial phyla.</title>
        <authorList>
            <person name="Wrighton K.C."/>
            <person name="Thomas B.C."/>
            <person name="Sharon I."/>
            <person name="Miller C.S."/>
            <person name="Castelle C.J."/>
            <person name="VerBerkmoes N.C."/>
            <person name="Wilkins M.J."/>
            <person name="Hettich R.L."/>
            <person name="Lipton M.S."/>
            <person name="Williams K.H."/>
            <person name="Long P.E."/>
            <person name="Banfield J.F."/>
        </authorList>
    </citation>
    <scope>NUCLEOTIDE SEQUENCE [LARGE SCALE GENOMIC DNA]</scope>
</reference>
<keyword evidence="1" id="KW-0472">Membrane</keyword>
<evidence type="ECO:0000313" key="2">
    <source>
        <dbReference type="EMBL" id="EKE29012.1"/>
    </source>
</evidence>
<feature type="transmembrane region" description="Helical" evidence="1">
    <location>
        <begin position="90"/>
        <end position="114"/>
    </location>
</feature>
<name>K2G3Y0_9BACT</name>
<evidence type="ECO:0000256" key="1">
    <source>
        <dbReference type="SAM" id="Phobius"/>
    </source>
</evidence>
<protein>
    <submittedName>
        <fullName evidence="2">Uncharacterized protein</fullName>
    </submittedName>
</protein>
<organism evidence="2">
    <name type="scientific">uncultured bacterium</name>
    <name type="common">gcode 4</name>
    <dbReference type="NCBI Taxonomy" id="1234023"/>
    <lineage>
        <taxon>Bacteria</taxon>
        <taxon>environmental samples</taxon>
    </lineage>
</organism>